<sequence>MTPGAGPAFGQVPVLALDEIDSTNAEARRRAEAGEGGPLWITALRQTAGRGRRGRNWETGKGGNLAATLLLLTDKPPAEAAQISFLAALAVSDLVKTYVRAAQPLLKWPNDVLVGGRKISGILVESGRRADGKLWLAAGIGVNLAEAPQAADRPATTFAAEGCDPPPAPREALDRLSSSLSGWLGVWESQGFAAIAEAWTRRAQGLGGPCQARLGAETVEGVAEGLDLDGALRLRLPGGEIRRITAGEVFFEGA</sequence>
<keyword evidence="3" id="KW-0067">ATP-binding</keyword>
<evidence type="ECO:0000313" key="9">
    <source>
        <dbReference type="Proteomes" id="UP000676409"/>
    </source>
</evidence>
<dbReference type="Pfam" id="PF03099">
    <property type="entry name" value="BPL_LplA_LipB"/>
    <property type="match status" value="1"/>
</dbReference>
<protein>
    <recommendedName>
        <fullName evidence="5">biotin--[biotin carboxyl-carrier protein] ligase</fullName>
        <ecNumber evidence="5">6.3.4.15</ecNumber>
    </recommendedName>
</protein>
<keyword evidence="9" id="KW-1185">Reference proteome</keyword>
<dbReference type="GO" id="GO:0005737">
    <property type="term" value="C:cytoplasm"/>
    <property type="evidence" value="ECO:0007669"/>
    <property type="project" value="TreeGrafter"/>
</dbReference>
<dbReference type="EMBL" id="CP073078">
    <property type="protein sequence ID" value="QUD88509.1"/>
    <property type="molecule type" value="Genomic_DNA"/>
</dbReference>
<keyword evidence="2" id="KW-0547">Nucleotide-binding</keyword>
<name>A0A975G0T2_9CAUL</name>
<dbReference type="KEGG" id="caul:KCG34_01035"/>
<proteinExistence type="predicted"/>
<evidence type="ECO:0000259" key="7">
    <source>
        <dbReference type="PROSITE" id="PS51733"/>
    </source>
</evidence>
<dbReference type="InterPro" id="IPR045864">
    <property type="entry name" value="aa-tRNA-synth_II/BPL/LPL"/>
</dbReference>
<dbReference type="InterPro" id="IPR008988">
    <property type="entry name" value="Transcriptional_repressor_C"/>
</dbReference>
<dbReference type="PANTHER" id="PTHR12835:SF5">
    <property type="entry name" value="BIOTIN--PROTEIN LIGASE"/>
    <property type="match status" value="1"/>
</dbReference>
<dbReference type="InterPro" id="IPR004143">
    <property type="entry name" value="BPL_LPL_catalytic"/>
</dbReference>
<dbReference type="AlphaFoldDB" id="A0A975G0T2"/>
<dbReference type="EC" id="6.3.4.15" evidence="5"/>
<evidence type="ECO:0000313" key="8">
    <source>
        <dbReference type="EMBL" id="QUD88509.1"/>
    </source>
</evidence>
<keyword evidence="1 8" id="KW-0436">Ligase</keyword>
<dbReference type="CDD" id="cd16442">
    <property type="entry name" value="BPL"/>
    <property type="match status" value="1"/>
</dbReference>
<dbReference type="InterPro" id="IPR003142">
    <property type="entry name" value="BPL_C"/>
</dbReference>
<dbReference type="Pfam" id="PF02237">
    <property type="entry name" value="BPL_C"/>
    <property type="match status" value="1"/>
</dbReference>
<dbReference type="PROSITE" id="PS51733">
    <property type="entry name" value="BPL_LPL_CATALYTIC"/>
    <property type="match status" value="1"/>
</dbReference>
<feature type="domain" description="BPL/LPL catalytic" evidence="7">
    <location>
        <begin position="9"/>
        <end position="188"/>
    </location>
</feature>
<dbReference type="NCBIfam" id="TIGR00121">
    <property type="entry name" value="birA_ligase"/>
    <property type="match status" value="1"/>
</dbReference>
<gene>
    <name evidence="8" type="ORF">KCG34_01035</name>
</gene>
<dbReference type="GO" id="GO:0004077">
    <property type="term" value="F:biotin--[biotin carboxyl-carrier protein] ligase activity"/>
    <property type="evidence" value="ECO:0007669"/>
    <property type="project" value="UniProtKB-EC"/>
</dbReference>
<dbReference type="RefSeq" id="WP_211938559.1">
    <property type="nucleotide sequence ID" value="NZ_CP073078.1"/>
</dbReference>
<dbReference type="InterPro" id="IPR004408">
    <property type="entry name" value="Biotin_CoA_COase_ligase"/>
</dbReference>
<dbReference type="Gene3D" id="3.30.930.10">
    <property type="entry name" value="Bira Bifunctional Protein, Domain 2"/>
    <property type="match status" value="1"/>
</dbReference>
<comment type="catalytic activity">
    <reaction evidence="6">
        <text>biotin + L-lysyl-[protein] + ATP = N(6)-biotinyl-L-lysyl-[protein] + AMP + diphosphate + H(+)</text>
        <dbReference type="Rhea" id="RHEA:11756"/>
        <dbReference type="Rhea" id="RHEA-COMP:9752"/>
        <dbReference type="Rhea" id="RHEA-COMP:10505"/>
        <dbReference type="ChEBI" id="CHEBI:15378"/>
        <dbReference type="ChEBI" id="CHEBI:29969"/>
        <dbReference type="ChEBI" id="CHEBI:30616"/>
        <dbReference type="ChEBI" id="CHEBI:33019"/>
        <dbReference type="ChEBI" id="CHEBI:57586"/>
        <dbReference type="ChEBI" id="CHEBI:83144"/>
        <dbReference type="ChEBI" id="CHEBI:456215"/>
        <dbReference type="EC" id="6.3.4.15"/>
    </reaction>
</comment>
<evidence type="ECO:0000256" key="3">
    <source>
        <dbReference type="ARBA" id="ARBA00022840"/>
    </source>
</evidence>
<dbReference type="PANTHER" id="PTHR12835">
    <property type="entry name" value="BIOTIN PROTEIN LIGASE"/>
    <property type="match status" value="1"/>
</dbReference>
<evidence type="ECO:0000256" key="4">
    <source>
        <dbReference type="ARBA" id="ARBA00023267"/>
    </source>
</evidence>
<dbReference type="SUPFAM" id="SSF55681">
    <property type="entry name" value="Class II aaRS and biotin synthetases"/>
    <property type="match status" value="1"/>
</dbReference>
<organism evidence="8 9">
    <name type="scientific">Phenylobacterium montanum</name>
    <dbReference type="NCBI Taxonomy" id="2823693"/>
    <lineage>
        <taxon>Bacteria</taxon>
        <taxon>Pseudomonadati</taxon>
        <taxon>Pseudomonadota</taxon>
        <taxon>Alphaproteobacteria</taxon>
        <taxon>Caulobacterales</taxon>
        <taxon>Caulobacteraceae</taxon>
        <taxon>Phenylobacterium</taxon>
    </lineage>
</organism>
<reference evidence="8" key="1">
    <citation type="submission" date="2021-04" db="EMBL/GenBank/DDBJ databases">
        <title>The complete genome sequence of Caulobacter sp. S6.</title>
        <authorList>
            <person name="Tang Y."/>
            <person name="Ouyang W."/>
            <person name="Liu Q."/>
            <person name="Huang B."/>
            <person name="Guo Z."/>
            <person name="Lei P."/>
        </authorList>
    </citation>
    <scope>NUCLEOTIDE SEQUENCE</scope>
    <source>
        <strain evidence="8">S6</strain>
    </source>
</reference>
<evidence type="ECO:0000256" key="5">
    <source>
        <dbReference type="ARBA" id="ARBA00024227"/>
    </source>
</evidence>
<keyword evidence="4" id="KW-0092">Biotin</keyword>
<evidence type="ECO:0000256" key="6">
    <source>
        <dbReference type="ARBA" id="ARBA00047846"/>
    </source>
</evidence>
<dbReference type="GO" id="GO:0005524">
    <property type="term" value="F:ATP binding"/>
    <property type="evidence" value="ECO:0007669"/>
    <property type="project" value="UniProtKB-KW"/>
</dbReference>
<accession>A0A975G0T2</accession>
<evidence type="ECO:0000256" key="1">
    <source>
        <dbReference type="ARBA" id="ARBA00022598"/>
    </source>
</evidence>
<dbReference type="Gene3D" id="2.30.30.100">
    <property type="match status" value="1"/>
</dbReference>
<evidence type="ECO:0000256" key="2">
    <source>
        <dbReference type="ARBA" id="ARBA00022741"/>
    </source>
</evidence>
<dbReference type="SUPFAM" id="SSF50037">
    <property type="entry name" value="C-terminal domain of transcriptional repressors"/>
    <property type="match status" value="1"/>
</dbReference>
<dbReference type="Proteomes" id="UP000676409">
    <property type="component" value="Chromosome"/>
</dbReference>